<keyword evidence="8" id="KW-0460">Magnesium</keyword>
<evidence type="ECO:0000256" key="8">
    <source>
        <dbReference type="ARBA" id="ARBA00022842"/>
    </source>
</evidence>
<dbReference type="PANTHER" id="PTHR12358">
    <property type="entry name" value="SPHINGOSINE KINASE"/>
    <property type="match status" value="1"/>
</dbReference>
<keyword evidence="4" id="KW-0479">Metal-binding</keyword>
<keyword evidence="14" id="KW-1185">Reference proteome</keyword>
<evidence type="ECO:0000256" key="4">
    <source>
        <dbReference type="ARBA" id="ARBA00022723"/>
    </source>
</evidence>
<comment type="cofactor">
    <cofactor evidence="1">
        <name>Mg(2+)</name>
        <dbReference type="ChEBI" id="CHEBI:18420"/>
    </cofactor>
</comment>
<gene>
    <name evidence="13" type="ordered locus">Sterm_3693</name>
</gene>
<keyword evidence="6 13" id="KW-0418">Kinase</keyword>
<keyword evidence="7" id="KW-0067">ATP-binding</keyword>
<keyword evidence="5" id="KW-0547">Nucleotide-binding</keyword>
<dbReference type="EMBL" id="CP001739">
    <property type="protein sequence ID" value="ACZ10527.1"/>
    <property type="molecule type" value="Genomic_DNA"/>
</dbReference>
<evidence type="ECO:0000256" key="6">
    <source>
        <dbReference type="ARBA" id="ARBA00022777"/>
    </source>
</evidence>
<dbReference type="InterPro" id="IPR001206">
    <property type="entry name" value="Diacylglycerol_kinase_cat_dom"/>
</dbReference>
<dbReference type="Gene3D" id="3.40.50.10330">
    <property type="entry name" value="Probable inorganic polyphosphate/atp-NAD kinase, domain 1"/>
    <property type="match status" value="1"/>
</dbReference>
<dbReference type="PANTHER" id="PTHR12358:SF106">
    <property type="entry name" value="LIPID KINASE YEGS"/>
    <property type="match status" value="1"/>
</dbReference>
<dbReference type="Pfam" id="PF00781">
    <property type="entry name" value="DAGK_cat"/>
    <property type="match status" value="1"/>
</dbReference>
<dbReference type="eggNOG" id="COG1597">
    <property type="taxonomic scope" value="Bacteria"/>
</dbReference>
<dbReference type="NCBIfam" id="TIGR00147">
    <property type="entry name" value="YegS/Rv2252/BmrU family lipid kinase"/>
    <property type="match status" value="1"/>
</dbReference>
<dbReference type="InterPro" id="IPR045540">
    <property type="entry name" value="YegS/DAGK_C"/>
</dbReference>
<sequence length="299" mass="33586">MKKALLIYNPNSGNSKIILENFDKITRKFLKNNISLTLYSIDKKYNRLIDVVKNHEFDILILSGGDGTLGRTITQLYNAGIELPEIGIFPLGTCNDFARCLHLGENIDDWIENIIKGKIQNVDFGLINGKNIFLSSYAGGLFTKASYSTDKNMKKNIGKLAYFINGINELINIKRFRLNMKLDDNTEIEEKAILYMIINGEGAGGFDNLDNSANMADGLMNIIIVKETKSAIDLSTIIFDLMNNNLVNNNFVRTLTAKKCEIKKIKKDINVSIDGEEGENEDVVIEFISNKLKVFTSHP</sequence>
<evidence type="ECO:0000256" key="10">
    <source>
        <dbReference type="ARBA" id="ARBA00023209"/>
    </source>
</evidence>
<dbReference type="GO" id="GO:0046872">
    <property type="term" value="F:metal ion binding"/>
    <property type="evidence" value="ECO:0007669"/>
    <property type="project" value="UniProtKB-KW"/>
</dbReference>
<proteinExistence type="predicted"/>
<dbReference type="Gene3D" id="2.60.200.40">
    <property type="match status" value="1"/>
</dbReference>
<evidence type="ECO:0000256" key="1">
    <source>
        <dbReference type="ARBA" id="ARBA00001946"/>
    </source>
</evidence>
<dbReference type="InterPro" id="IPR016064">
    <property type="entry name" value="NAD/diacylglycerol_kinase_sf"/>
</dbReference>
<evidence type="ECO:0000313" key="14">
    <source>
        <dbReference type="Proteomes" id="UP000000845"/>
    </source>
</evidence>
<protein>
    <submittedName>
        <fullName evidence="13">Diacylglycerol kinase catalytic region</fullName>
    </submittedName>
</protein>
<dbReference type="GO" id="GO:0004143">
    <property type="term" value="F:ATP-dependent diacylglycerol kinase activity"/>
    <property type="evidence" value="ECO:0007669"/>
    <property type="project" value="TreeGrafter"/>
</dbReference>
<dbReference type="HOGENOM" id="CLU_045532_1_0_0"/>
<dbReference type="GO" id="GO:0008654">
    <property type="term" value="P:phospholipid biosynthetic process"/>
    <property type="evidence" value="ECO:0007669"/>
    <property type="project" value="UniProtKB-KW"/>
</dbReference>
<dbReference type="STRING" id="526218.Sterm_3693"/>
<keyword evidence="11" id="KW-1208">Phospholipid metabolism</keyword>
<keyword evidence="2" id="KW-0444">Lipid biosynthesis</keyword>
<dbReference type="AlphaFoldDB" id="D1ARP1"/>
<evidence type="ECO:0000256" key="2">
    <source>
        <dbReference type="ARBA" id="ARBA00022516"/>
    </source>
</evidence>
<dbReference type="InterPro" id="IPR050187">
    <property type="entry name" value="Lipid_Phosphate_FormReg"/>
</dbReference>
<dbReference type="Pfam" id="PF19279">
    <property type="entry name" value="YegS_C"/>
    <property type="match status" value="1"/>
</dbReference>
<dbReference type="InterPro" id="IPR005218">
    <property type="entry name" value="Diacylglycerol/lipid_kinase"/>
</dbReference>
<dbReference type="SMART" id="SM00046">
    <property type="entry name" value="DAGKc"/>
    <property type="match status" value="1"/>
</dbReference>
<reference evidence="14" key="1">
    <citation type="submission" date="2009-09" db="EMBL/GenBank/DDBJ databases">
        <title>The complete chromosome of Sebaldella termitidis ATCC 33386.</title>
        <authorList>
            <consortium name="US DOE Joint Genome Institute (JGI-PGF)"/>
            <person name="Lucas S."/>
            <person name="Copeland A."/>
            <person name="Lapidus A."/>
            <person name="Glavina del Rio T."/>
            <person name="Dalin E."/>
            <person name="Tice H."/>
            <person name="Bruce D."/>
            <person name="Goodwin L."/>
            <person name="Pitluck S."/>
            <person name="Kyrpides N."/>
            <person name="Mavromatis K."/>
            <person name="Ivanova N."/>
            <person name="Mikhailova N."/>
            <person name="Sims D."/>
            <person name="Meincke L."/>
            <person name="Brettin T."/>
            <person name="Detter J.C."/>
            <person name="Han C."/>
            <person name="Larimer F."/>
            <person name="Land M."/>
            <person name="Hauser L."/>
            <person name="Markowitz V."/>
            <person name="Cheng J.F."/>
            <person name="Hugenholtz P."/>
            <person name="Woyke T."/>
            <person name="Wu D."/>
            <person name="Eisen J.A."/>
        </authorList>
    </citation>
    <scope>NUCLEOTIDE SEQUENCE [LARGE SCALE GENOMIC DNA]</scope>
    <source>
        <strain evidence="14">ATCC 33386 / NCTC 11300</strain>
    </source>
</reference>
<accession>D1ARP1</accession>
<reference evidence="13 14" key="2">
    <citation type="journal article" date="2010" name="Stand. Genomic Sci.">
        <title>Complete genome sequence of Sebaldella termitidis type strain (NCTC 11300).</title>
        <authorList>
            <person name="Harmon-Smith M."/>
            <person name="Celia L."/>
            <person name="Chertkov O."/>
            <person name="Lapidus A."/>
            <person name="Copeland A."/>
            <person name="Glavina Del Rio T."/>
            <person name="Nolan M."/>
            <person name="Lucas S."/>
            <person name="Tice H."/>
            <person name="Cheng J.F."/>
            <person name="Han C."/>
            <person name="Detter J.C."/>
            <person name="Bruce D."/>
            <person name="Goodwin L."/>
            <person name="Pitluck S."/>
            <person name="Pati A."/>
            <person name="Liolios K."/>
            <person name="Ivanova N."/>
            <person name="Mavromatis K."/>
            <person name="Mikhailova N."/>
            <person name="Chen A."/>
            <person name="Palaniappan K."/>
            <person name="Land M."/>
            <person name="Hauser L."/>
            <person name="Chang Y.J."/>
            <person name="Jeffries C.D."/>
            <person name="Brettin T."/>
            <person name="Goker M."/>
            <person name="Beck B."/>
            <person name="Bristow J."/>
            <person name="Eisen J.A."/>
            <person name="Markowitz V."/>
            <person name="Hugenholtz P."/>
            <person name="Kyrpides N.C."/>
            <person name="Klenk H.P."/>
            <person name="Chen F."/>
        </authorList>
    </citation>
    <scope>NUCLEOTIDE SEQUENCE [LARGE SCALE GENOMIC DNA]</scope>
    <source>
        <strain evidence="14">ATCC 33386 / NCTC 11300</strain>
    </source>
</reference>
<dbReference type="GO" id="GO:0005524">
    <property type="term" value="F:ATP binding"/>
    <property type="evidence" value="ECO:0007669"/>
    <property type="project" value="UniProtKB-KW"/>
</dbReference>
<dbReference type="PROSITE" id="PS50146">
    <property type="entry name" value="DAGK"/>
    <property type="match status" value="1"/>
</dbReference>
<evidence type="ECO:0000256" key="3">
    <source>
        <dbReference type="ARBA" id="ARBA00022679"/>
    </source>
</evidence>
<keyword evidence="9" id="KW-0443">Lipid metabolism</keyword>
<organism evidence="13 14">
    <name type="scientific">Sebaldella termitidis (strain ATCC 33386 / NCTC 11300)</name>
    <dbReference type="NCBI Taxonomy" id="526218"/>
    <lineage>
        <taxon>Bacteria</taxon>
        <taxon>Fusobacteriati</taxon>
        <taxon>Fusobacteriota</taxon>
        <taxon>Fusobacteriia</taxon>
        <taxon>Fusobacteriales</taxon>
        <taxon>Leptotrichiaceae</taxon>
        <taxon>Sebaldella</taxon>
    </lineage>
</organism>
<dbReference type="Proteomes" id="UP000000845">
    <property type="component" value="Chromosome"/>
</dbReference>
<evidence type="ECO:0000256" key="9">
    <source>
        <dbReference type="ARBA" id="ARBA00023098"/>
    </source>
</evidence>
<feature type="domain" description="DAGKc" evidence="12">
    <location>
        <begin position="1"/>
        <end position="131"/>
    </location>
</feature>
<dbReference type="InterPro" id="IPR017438">
    <property type="entry name" value="ATP-NAD_kinase_N"/>
</dbReference>
<dbReference type="SUPFAM" id="SSF111331">
    <property type="entry name" value="NAD kinase/diacylglycerol kinase-like"/>
    <property type="match status" value="1"/>
</dbReference>
<keyword evidence="10" id="KW-0594">Phospholipid biosynthesis</keyword>
<dbReference type="KEGG" id="str:Sterm_3693"/>
<evidence type="ECO:0000256" key="7">
    <source>
        <dbReference type="ARBA" id="ARBA00022840"/>
    </source>
</evidence>
<keyword evidence="3" id="KW-0808">Transferase</keyword>
<evidence type="ECO:0000256" key="11">
    <source>
        <dbReference type="ARBA" id="ARBA00023264"/>
    </source>
</evidence>
<evidence type="ECO:0000313" key="13">
    <source>
        <dbReference type="EMBL" id="ACZ10527.1"/>
    </source>
</evidence>
<dbReference type="RefSeq" id="WP_012863109.1">
    <property type="nucleotide sequence ID" value="NC_013517.1"/>
</dbReference>
<evidence type="ECO:0000256" key="5">
    <source>
        <dbReference type="ARBA" id="ARBA00022741"/>
    </source>
</evidence>
<evidence type="ECO:0000259" key="12">
    <source>
        <dbReference type="PROSITE" id="PS50146"/>
    </source>
</evidence>
<name>D1ARP1_SEBTE</name>
<dbReference type="GO" id="GO:0005886">
    <property type="term" value="C:plasma membrane"/>
    <property type="evidence" value="ECO:0007669"/>
    <property type="project" value="TreeGrafter"/>
</dbReference>